<name>A0A2N3NJ67_9PEZI</name>
<dbReference type="InParanoid" id="A0A2N3NJ67"/>
<accession>A0A2N3NJ67</accession>
<dbReference type="EMBL" id="NLAX01000003">
    <property type="protein sequence ID" value="PKS12480.1"/>
    <property type="molecule type" value="Genomic_DNA"/>
</dbReference>
<dbReference type="GO" id="GO:0097621">
    <property type="term" value="F:monoamine oxidase activity"/>
    <property type="evidence" value="ECO:0007669"/>
    <property type="project" value="UniProtKB-EC"/>
</dbReference>
<evidence type="ECO:0000256" key="2">
    <source>
        <dbReference type="ARBA" id="ARBA00012804"/>
    </source>
</evidence>
<dbReference type="InterPro" id="IPR002937">
    <property type="entry name" value="Amino_oxidase"/>
</dbReference>
<dbReference type="InterPro" id="IPR050703">
    <property type="entry name" value="Flavin_MAO"/>
</dbReference>
<dbReference type="Proteomes" id="UP000233524">
    <property type="component" value="Unassembled WGS sequence"/>
</dbReference>
<keyword evidence="6" id="KW-1185">Reference proteome</keyword>
<comment type="catalytic activity">
    <reaction evidence="3">
        <text>a secondary aliphatic amine + O2 + H2O = a primary amine + an aldehyde + H2O2</text>
        <dbReference type="Rhea" id="RHEA:26414"/>
        <dbReference type="ChEBI" id="CHEBI:15377"/>
        <dbReference type="ChEBI" id="CHEBI:15379"/>
        <dbReference type="ChEBI" id="CHEBI:16240"/>
        <dbReference type="ChEBI" id="CHEBI:17478"/>
        <dbReference type="ChEBI" id="CHEBI:58855"/>
        <dbReference type="ChEBI" id="CHEBI:65296"/>
        <dbReference type="EC" id="1.4.3.4"/>
    </reaction>
</comment>
<reference evidence="5 6" key="1">
    <citation type="journal article" date="2017" name="G3 (Bethesda)">
        <title>First Draft Genome Sequence of the Pathogenic Fungus Lomentospora prolificans (Formerly Scedosporium prolificans).</title>
        <authorList>
            <person name="Luo R."/>
            <person name="Zimin A."/>
            <person name="Workman R."/>
            <person name="Fan Y."/>
            <person name="Pertea G."/>
            <person name="Grossman N."/>
            <person name="Wear M.P."/>
            <person name="Jia B."/>
            <person name="Miller H."/>
            <person name="Casadevall A."/>
            <person name="Timp W."/>
            <person name="Zhang S.X."/>
            <person name="Salzberg S.L."/>
        </authorList>
    </citation>
    <scope>NUCLEOTIDE SEQUENCE [LARGE SCALE GENOMIC DNA]</scope>
    <source>
        <strain evidence="5 6">JHH-5317</strain>
    </source>
</reference>
<comment type="similarity">
    <text evidence="1">Belongs to the flavin monoamine oxidase family.</text>
</comment>
<dbReference type="Gene3D" id="3.50.50.60">
    <property type="entry name" value="FAD/NAD(P)-binding domain"/>
    <property type="match status" value="2"/>
</dbReference>
<evidence type="ECO:0000259" key="4">
    <source>
        <dbReference type="Pfam" id="PF01593"/>
    </source>
</evidence>
<gene>
    <name evidence="5" type="ORF">jhhlp_000686</name>
</gene>
<evidence type="ECO:0000256" key="1">
    <source>
        <dbReference type="ARBA" id="ARBA00005995"/>
    </source>
</evidence>
<dbReference type="EC" id="1.4.3.4" evidence="2"/>
<dbReference type="VEuPathDB" id="FungiDB:jhhlp_000686"/>
<feature type="domain" description="Amine oxidase" evidence="4">
    <location>
        <begin position="18"/>
        <end position="272"/>
    </location>
</feature>
<evidence type="ECO:0000313" key="6">
    <source>
        <dbReference type="Proteomes" id="UP000233524"/>
    </source>
</evidence>
<dbReference type="OrthoDB" id="7777654at2759"/>
<dbReference type="Pfam" id="PF01593">
    <property type="entry name" value="Amino_oxidase"/>
    <property type="match status" value="1"/>
</dbReference>
<dbReference type="SUPFAM" id="SSF51905">
    <property type="entry name" value="FAD/NAD(P)-binding domain"/>
    <property type="match status" value="1"/>
</dbReference>
<dbReference type="PANTHER" id="PTHR43563">
    <property type="entry name" value="AMINE OXIDASE"/>
    <property type="match status" value="1"/>
</dbReference>
<organism evidence="5 6">
    <name type="scientific">Lomentospora prolificans</name>
    <dbReference type="NCBI Taxonomy" id="41688"/>
    <lineage>
        <taxon>Eukaryota</taxon>
        <taxon>Fungi</taxon>
        <taxon>Dikarya</taxon>
        <taxon>Ascomycota</taxon>
        <taxon>Pezizomycotina</taxon>
        <taxon>Sordariomycetes</taxon>
        <taxon>Hypocreomycetidae</taxon>
        <taxon>Microascales</taxon>
        <taxon>Microascaceae</taxon>
        <taxon>Lomentospora</taxon>
    </lineage>
</organism>
<dbReference type="InterPro" id="IPR036188">
    <property type="entry name" value="FAD/NAD-bd_sf"/>
</dbReference>
<evidence type="ECO:0000313" key="5">
    <source>
        <dbReference type="EMBL" id="PKS12480.1"/>
    </source>
</evidence>
<evidence type="ECO:0000256" key="3">
    <source>
        <dbReference type="ARBA" id="ARBA00048448"/>
    </source>
</evidence>
<dbReference type="PANTHER" id="PTHR43563:SF1">
    <property type="entry name" value="AMINE OXIDASE [FLAVIN-CONTAINING] B"/>
    <property type="match status" value="1"/>
</dbReference>
<proteinExistence type="inferred from homology"/>
<sequence>MNSIGSAPGKDIGFIEPLRWYALGGHSMTGMFEIIETFKLGNGGQTRFARSILSDYRGHLRMNTSVEKVEQRHGGVTVTTKDGDSLKARAIVCTIPLNCLGDIKFSPPLSPQRQEAIKLGHMNKGVKIHYKLRKAEPAFFSMANGYGKSPLCFAFSDHTGTGRNTGKGTYCIGFGYNNYLYNRDATTDIILGFADYMRPDSDVEGYATHDWVSDPFAKGAWSCWGPSGMSKHLAELQKAHGRVFMANADWANGWRGFIDGAIERGSVAAAEVRKLLQGDAQAAAKL</sequence>
<comment type="caution">
    <text evidence="5">The sequence shown here is derived from an EMBL/GenBank/DDBJ whole genome shotgun (WGS) entry which is preliminary data.</text>
</comment>
<dbReference type="STRING" id="41688.A0A2N3NJ67"/>
<dbReference type="AlphaFoldDB" id="A0A2N3NJ67"/>
<protein>
    <recommendedName>
        <fullName evidence="2">monoamine oxidase</fullName>
        <ecNumber evidence="2">1.4.3.4</ecNumber>
    </recommendedName>
</protein>